<evidence type="ECO:0000313" key="4">
    <source>
        <dbReference type="Proteomes" id="UP001178507"/>
    </source>
</evidence>
<dbReference type="GO" id="GO:0031177">
    <property type="term" value="F:phosphopantetheine binding"/>
    <property type="evidence" value="ECO:0007669"/>
    <property type="project" value="TreeGrafter"/>
</dbReference>
<feature type="domain" description="Condensation" evidence="2">
    <location>
        <begin position="788"/>
        <end position="979"/>
    </location>
</feature>
<dbReference type="GO" id="GO:0005737">
    <property type="term" value="C:cytoplasm"/>
    <property type="evidence" value="ECO:0007669"/>
    <property type="project" value="TreeGrafter"/>
</dbReference>
<dbReference type="InterPro" id="IPR023213">
    <property type="entry name" value="CAT-like_dom_sf"/>
</dbReference>
<dbReference type="GO" id="GO:0043041">
    <property type="term" value="P:amino acid activation for nonribosomal peptide biosynthetic process"/>
    <property type="evidence" value="ECO:0007669"/>
    <property type="project" value="TreeGrafter"/>
</dbReference>
<accession>A0AA36JGT3</accession>
<dbReference type="Gene3D" id="3.30.559.30">
    <property type="entry name" value="Nonribosomal peptide synthetase, condensation domain"/>
    <property type="match status" value="1"/>
</dbReference>
<dbReference type="InterPro" id="IPR001242">
    <property type="entry name" value="Condensation_dom"/>
</dbReference>
<evidence type="ECO:0000259" key="2">
    <source>
        <dbReference type="Pfam" id="PF00668"/>
    </source>
</evidence>
<dbReference type="PANTHER" id="PTHR45527:SF1">
    <property type="entry name" value="FATTY ACID SYNTHASE"/>
    <property type="match status" value="1"/>
</dbReference>
<dbReference type="Pfam" id="PF00668">
    <property type="entry name" value="Condensation"/>
    <property type="match status" value="1"/>
</dbReference>
<protein>
    <recommendedName>
        <fullName evidence="2">Condensation domain-containing protein</fullName>
    </recommendedName>
</protein>
<sequence length="1495" mass="163722">MKLALRRAGCKHSLSQFGLCNWQPACNQCVGRLGIGHVLPSSRLSRKSWEQISSVQLVYTLLAAGVGTWPGQLVLVLSFVLCGCCWLCLLAAQPSCFCGIWKAPSPNVASPATSRHEVSWTSKFACPASHNKTRGKLSFPVSSDACLASMVALPWAWRPIGCSLAQSESPSKSWKPLQALCLRSLTWPSEFQAIILAPEHGPFLRLKLPLRHRAGVALMAMHTQSPSNLGHWLLGMLIQPAQAECDQQVSFLDPVPHFELGQLRPLRLSSDTCARCLRLDVALALRTVWQAARLGFRVGRVERHVLHFVCQWQWVQRPKSPAWWTLRHALAPGSRTTANFVRATSGARYPKDCSARKALQGQMVRCAMVRLQGETEHPVLNSGNTRVMVVVREAWAWFNFGAAEAVAALHIPGAFAQRLEFQTWSFACYGFRHVRTACGWQAVACLQGSAHIFLGQLCFAHSLSSLQSVCQAKGRANIVWVKAQHFVQAQPRTKLMACLFATLALHQQLRFAELWQAIRRTEVLIRRRPLLAVLLAPAALKPAAKRSHQARIRQAEPAVRQFCDAPLASTRLIPAKVCLHGNMPRIDIHAVLQGGLPVGRMLPSITLSVQQQFFLANQETKFFVCLQRIARRSLPARLIRAAVAVLQLRHSVLRTSFVLNKHGGFQQQTATCLLDDAVEVCHVQTDAEAMKRAHEFAHALMDLQQVPIRVLCVEICGESPETSKTMIVLKVHHIAIDGRSMAMLDAQLCELVELGLENDAGLEAKKASRYYLCTLVTSELLQLLEFFFHGGHLPEDIPQYADYVTWVQDYMRSAEYQLDLAHWTAQLGSVSSLPVLSIPVDKPRPRHSGLDAHVGIVDVHFPDDFLGRFKSTDAFPFVLTIFAMALCLWSRQDAVVIGSPVFGVPSVDFARVVGCTSHLIPYVIQMPRPFSLPKLLRALCDMVSSAMKHGTVPLQESPLWPGNTDASQPHPLYQVIVTWQPRGGWARRGKGSDAWEMKQFIGPSPLMADLVLDAYEKDKIRELMAQFAQSLGDLASLAGQQLEAADACIAAAGPLQQGQGVKDMLAKLQDKYLDVSSFEVQWLSAHPSMQMRQRFQHRTLALRSCGTRPEKALPQRSYVAEFLARGKMQQTSRTRRGLGPSVGPAPSRWQAALVAAGRSLRRRVPDIASFAAALAACQEAAQWRQALQLFLQLPEGRASARLAVLGACERSAMWRQALLLRDGSEKAICTSMSACSRALQWQRALLLLQEVPAWLEVMLRPFAGACPAATGRADADHCHQRLRPWSTLADGDRSGGGPPKPRPPGCGGPELCCDSSDRRAALAARPGSGAGSILGGAVSRAAQCIRDLQSLVAGCCAVAGSSGQAAVYISGSTEQCLQCLREGKSVGAGSQPSSRPRDAGCHHSQRSCGRLQPRFALALCSACAGRGPALGGRRCGRFARSWPLELRAAPGSAEAANLDILTRPTRSCRPGAFPSAFDTSPSRTPAAAVRTCRWH</sequence>
<evidence type="ECO:0000256" key="1">
    <source>
        <dbReference type="SAM" id="MobiDB-lite"/>
    </source>
</evidence>
<dbReference type="SUPFAM" id="SSF52777">
    <property type="entry name" value="CoA-dependent acyltransferases"/>
    <property type="match status" value="2"/>
</dbReference>
<dbReference type="GO" id="GO:0044550">
    <property type="term" value="P:secondary metabolite biosynthetic process"/>
    <property type="evidence" value="ECO:0007669"/>
    <property type="project" value="TreeGrafter"/>
</dbReference>
<comment type="caution">
    <text evidence="3">The sequence shown here is derived from an EMBL/GenBank/DDBJ whole genome shotgun (WGS) entry which is preliminary data.</text>
</comment>
<reference evidence="3" key="1">
    <citation type="submission" date="2023-08" db="EMBL/GenBank/DDBJ databases">
        <authorList>
            <person name="Chen Y."/>
            <person name="Shah S."/>
            <person name="Dougan E. K."/>
            <person name="Thang M."/>
            <person name="Chan C."/>
        </authorList>
    </citation>
    <scope>NUCLEOTIDE SEQUENCE</scope>
</reference>
<name>A0AA36JGT3_9DINO</name>
<dbReference type="Gene3D" id="3.30.559.10">
    <property type="entry name" value="Chloramphenicol acetyltransferase-like domain"/>
    <property type="match status" value="1"/>
</dbReference>
<organism evidence="3 4">
    <name type="scientific">Effrenium voratum</name>
    <dbReference type="NCBI Taxonomy" id="2562239"/>
    <lineage>
        <taxon>Eukaryota</taxon>
        <taxon>Sar</taxon>
        <taxon>Alveolata</taxon>
        <taxon>Dinophyceae</taxon>
        <taxon>Suessiales</taxon>
        <taxon>Symbiodiniaceae</taxon>
        <taxon>Effrenium</taxon>
    </lineage>
</organism>
<dbReference type="Proteomes" id="UP001178507">
    <property type="component" value="Unassembled WGS sequence"/>
</dbReference>
<dbReference type="EMBL" id="CAUJNA010003581">
    <property type="protein sequence ID" value="CAJ1405371.1"/>
    <property type="molecule type" value="Genomic_DNA"/>
</dbReference>
<keyword evidence="4" id="KW-1185">Reference proteome</keyword>
<proteinExistence type="predicted"/>
<dbReference type="GO" id="GO:0003824">
    <property type="term" value="F:catalytic activity"/>
    <property type="evidence" value="ECO:0007669"/>
    <property type="project" value="InterPro"/>
</dbReference>
<gene>
    <name evidence="3" type="ORF">EVOR1521_LOCUS27600</name>
</gene>
<dbReference type="PANTHER" id="PTHR45527">
    <property type="entry name" value="NONRIBOSOMAL PEPTIDE SYNTHETASE"/>
    <property type="match status" value="1"/>
</dbReference>
<feature type="region of interest" description="Disordered" evidence="1">
    <location>
        <begin position="1286"/>
        <end position="1308"/>
    </location>
</feature>
<evidence type="ECO:0000313" key="3">
    <source>
        <dbReference type="EMBL" id="CAJ1405371.1"/>
    </source>
</evidence>